<evidence type="ECO:0000313" key="1">
    <source>
        <dbReference type="Proteomes" id="UP000095286"/>
    </source>
</evidence>
<protein>
    <submittedName>
        <fullName evidence="2">Fork-head domain-containing protein</fullName>
    </submittedName>
</protein>
<accession>A0AC35U5J5</accession>
<dbReference type="Proteomes" id="UP000095286">
    <property type="component" value="Unplaced"/>
</dbReference>
<sequence length="284" mass="32043">MILKDETRQTSTPRRRVSDKSVLPMQADIDRNREFYRNNDVRPPYTYASLIRQAIMESRDGQLTLNEIYQWFTETFSFFRRNAATWKNAVRHNLSLHKCFARIEQNVKGAVWTVDDTEFYKRRPQRGSGGSGTNGPTSSNGNMSKPSTPLPDSFSTLSPDFQQIHRLMLNNKNEQSFDDSNPLSLLSNAAMRVNSPQNSVIKSGCDDLNFPQLSASSNIPHTLNISQLNLLSPLDQTSTNLSNAGLAQSKSQFSRITKSKSPALMSIKNEEADQINRECDNTSI</sequence>
<reference evidence="2" key="1">
    <citation type="submission" date="2016-11" db="UniProtKB">
        <authorList>
            <consortium name="WormBaseParasite"/>
        </authorList>
    </citation>
    <scope>IDENTIFICATION</scope>
    <source>
        <strain evidence="2">KR3021</strain>
    </source>
</reference>
<evidence type="ECO:0000313" key="2">
    <source>
        <dbReference type="WBParaSite" id="RSKR_0000793100.1"/>
    </source>
</evidence>
<dbReference type="WBParaSite" id="RSKR_0000793100.1">
    <property type="protein sequence ID" value="RSKR_0000793100.1"/>
    <property type="gene ID" value="RSKR_0000793100"/>
</dbReference>
<organism evidence="1 2">
    <name type="scientific">Rhabditophanes sp. KR3021</name>
    <dbReference type="NCBI Taxonomy" id="114890"/>
    <lineage>
        <taxon>Eukaryota</taxon>
        <taxon>Metazoa</taxon>
        <taxon>Ecdysozoa</taxon>
        <taxon>Nematoda</taxon>
        <taxon>Chromadorea</taxon>
        <taxon>Rhabditida</taxon>
        <taxon>Tylenchina</taxon>
        <taxon>Panagrolaimomorpha</taxon>
        <taxon>Strongyloidoidea</taxon>
        <taxon>Alloionematidae</taxon>
        <taxon>Rhabditophanes</taxon>
    </lineage>
</organism>
<name>A0AC35U5J5_9BILA</name>
<proteinExistence type="predicted"/>